<evidence type="ECO:0000313" key="1">
    <source>
        <dbReference type="EMBL" id="CAH1965750.1"/>
    </source>
</evidence>
<dbReference type="InterPro" id="IPR016024">
    <property type="entry name" value="ARM-type_fold"/>
</dbReference>
<reference evidence="1" key="1">
    <citation type="submission" date="2022-03" db="EMBL/GenBank/DDBJ databases">
        <authorList>
            <person name="Sayadi A."/>
        </authorList>
    </citation>
    <scope>NUCLEOTIDE SEQUENCE</scope>
</reference>
<sequence>MGDTMPDFSNLFYNIEGDLLSERKKNFRKLLEIPCFKQNSEQLHRALADLKPRTYLEGLFKVDALIHFKRTEELLEILKEGNEVYMSKLLKQTWFIKEVFDNMTCHEFVNKFLPTMSYSFKIKFIKKMCLIWDEAKHDELFVCIFDRYGLPLAKTNLHKCSAEKIHKTLELYEIKLTSNQEKHLFDRSENIFLDYILHHNESESLSKYDEPKVIGYVALKNPGFLLELKQQNAFVLHTLGRRTTKKIFNIVKEDVKNNVDAHQKLLKNSVMVRKLGKDFDAVFEKIFPKNFHEDFLFLKYSTPFRLLSLYPKKKKWQLFYRTYAKKFPDKELSDLLSVFDDYIIKLNADKTIIQKWAEIKYKDNNDEGYLPYYTDVPQAVTLIKEKINVTSDKSNRVRLVKLLIDSCKINGDPTTLEKVLAYIVKRHRNEDPSDRINILRSISSIHMEKLNDKHWQHIRTLVKIIKVQKDIHYYGCIGDIDQNYIEYLIKKKQPIGDPVREYLEEYDKGLHRIELFFSDPSIHSKFIDEVCKVFPRVVKSKNVSELFSYAIDFCTSKKNHALDLNKYPHLVEFMRKALKSEKIDKKNSQIIRQIFLYNVSCPEYAFSIDESFMLHFILEQIEKNYIYLPDLLNKIILKKERTAFENQVFKIYWENIEKHYDASIGEWFFLHDPKSVAPYFDKISCISASGRYGIISDNAAAAIKYYSHFGFDKNLCEEYKEKVDSLLNLEDEAINCADSIRRFITHLAHLLSTDDFLKLVLKCVPEKHKIDVEDPKMKELFALQTDFIRVLHKVAEPSKMLDPLVRFCVGDYLRYALQPLYSIMYRSPEEKIRPCIETLAKRSMSVRKHALCLNTLLLDQKTAVDTLKSAKSTDSSENSNIFQKTIKYFLKNPSKDMFSLCMTHLKIIDKNDVETLDMLIDISFPRSYKAEYLENLWTFFEDLKSKGVKIEKYLDSIMSAITLDGKVFTALSDRFIYKIIHDYFKFDNICNIRLFMLEILLTRISDRDKIFKEVFNVLKEGHYKVARNFVEELFEYVKRNKKVVEDETFLEMFYKYWSMKFPLEYGLQEHISLRIVVYYKNCATTESFAQNVVDYFEHILERYGALVLDIFKSGLDLMLNALETIDKYKFYLNAMRYKPRPELCVLVIKSIENIDSKSEEDLVKVYKELNNILANFGDEICKIHYQYYLLKNSSNTI</sequence>
<proteinExistence type="predicted"/>
<dbReference type="AlphaFoldDB" id="A0A9P0P3U0"/>
<gene>
    <name evidence="1" type="ORF">ACAOBT_LOCUS6488</name>
</gene>
<dbReference type="SUPFAM" id="SSF48371">
    <property type="entry name" value="ARM repeat"/>
    <property type="match status" value="1"/>
</dbReference>
<name>A0A9P0P3U0_ACAOB</name>
<keyword evidence="2" id="KW-1185">Reference proteome</keyword>
<dbReference type="Proteomes" id="UP001152888">
    <property type="component" value="Unassembled WGS sequence"/>
</dbReference>
<evidence type="ECO:0000313" key="2">
    <source>
        <dbReference type="Proteomes" id="UP001152888"/>
    </source>
</evidence>
<dbReference type="EMBL" id="CAKOFQ010006728">
    <property type="protein sequence ID" value="CAH1965750.1"/>
    <property type="molecule type" value="Genomic_DNA"/>
</dbReference>
<comment type="caution">
    <text evidence="1">The sequence shown here is derived from an EMBL/GenBank/DDBJ whole genome shotgun (WGS) entry which is preliminary data.</text>
</comment>
<protein>
    <submittedName>
        <fullName evidence="1">Uncharacterized protein</fullName>
    </submittedName>
</protein>
<accession>A0A9P0P3U0</accession>
<organism evidence="1 2">
    <name type="scientific">Acanthoscelides obtectus</name>
    <name type="common">Bean weevil</name>
    <name type="synonym">Bruchus obtectus</name>
    <dbReference type="NCBI Taxonomy" id="200917"/>
    <lineage>
        <taxon>Eukaryota</taxon>
        <taxon>Metazoa</taxon>
        <taxon>Ecdysozoa</taxon>
        <taxon>Arthropoda</taxon>
        <taxon>Hexapoda</taxon>
        <taxon>Insecta</taxon>
        <taxon>Pterygota</taxon>
        <taxon>Neoptera</taxon>
        <taxon>Endopterygota</taxon>
        <taxon>Coleoptera</taxon>
        <taxon>Polyphaga</taxon>
        <taxon>Cucujiformia</taxon>
        <taxon>Chrysomeloidea</taxon>
        <taxon>Chrysomelidae</taxon>
        <taxon>Bruchinae</taxon>
        <taxon>Bruchini</taxon>
        <taxon>Acanthoscelides</taxon>
    </lineage>
</organism>
<dbReference type="OrthoDB" id="6617263at2759"/>